<evidence type="ECO:0000313" key="2">
    <source>
        <dbReference type="Proteomes" id="UP000469385"/>
    </source>
</evidence>
<dbReference type="InterPro" id="IPR021317">
    <property type="entry name" value="DUF2917"/>
</dbReference>
<gene>
    <name evidence="1" type="ORF">GON04_24170</name>
</gene>
<dbReference type="AlphaFoldDB" id="A0A6N8J2U4"/>
<protein>
    <submittedName>
        <fullName evidence="1">DUF2917 domain-containing protein</fullName>
    </submittedName>
</protein>
<organism evidence="1 2">
    <name type="scientific">Ramlibacter pinisoli</name>
    <dbReference type="NCBI Taxonomy" id="2682844"/>
    <lineage>
        <taxon>Bacteria</taxon>
        <taxon>Pseudomonadati</taxon>
        <taxon>Pseudomonadota</taxon>
        <taxon>Betaproteobacteria</taxon>
        <taxon>Burkholderiales</taxon>
        <taxon>Comamonadaceae</taxon>
        <taxon>Ramlibacter</taxon>
    </lineage>
</organism>
<sequence length="184" mass="19981">MRDRNEKPSWISLDRQARGSHHSLPPMPDQEIAMSMTALLHPQQSTTRLSGTWKLAQGRATTLRPREDGVLRVAHGRVWLTFDGPHAGPANDFGDRVLGAGDSVRVAAGRRLVLESCDAARPVYFSWDFETAPQPAAARAVEQSWSDLRLALALGLRSAGRLARALVALGAGTLLPRPVPVPAR</sequence>
<proteinExistence type="predicted"/>
<evidence type="ECO:0000313" key="1">
    <source>
        <dbReference type="EMBL" id="MVQ32573.1"/>
    </source>
</evidence>
<reference evidence="1 2" key="1">
    <citation type="submission" date="2019-12" db="EMBL/GenBank/DDBJ databases">
        <authorList>
            <person name="Huq M.A."/>
        </authorList>
    </citation>
    <scope>NUCLEOTIDE SEQUENCE [LARGE SCALE GENOMIC DNA]</scope>
    <source>
        <strain evidence="1 2">MAH-25</strain>
    </source>
</reference>
<accession>A0A6N8J2U4</accession>
<dbReference type="Proteomes" id="UP000469385">
    <property type="component" value="Unassembled WGS sequence"/>
</dbReference>
<dbReference type="EMBL" id="WSEL01000009">
    <property type="protein sequence ID" value="MVQ32573.1"/>
    <property type="molecule type" value="Genomic_DNA"/>
</dbReference>
<name>A0A6N8J2U4_9BURK</name>
<keyword evidence="2" id="KW-1185">Reference proteome</keyword>
<dbReference type="Pfam" id="PF11142">
    <property type="entry name" value="DUF2917"/>
    <property type="match status" value="1"/>
</dbReference>
<comment type="caution">
    <text evidence="1">The sequence shown here is derived from an EMBL/GenBank/DDBJ whole genome shotgun (WGS) entry which is preliminary data.</text>
</comment>